<reference evidence="2" key="1">
    <citation type="submission" date="2019-06" db="EMBL/GenBank/DDBJ databases">
        <authorList>
            <person name="Zheng W."/>
        </authorList>
    </citation>
    <scope>NUCLEOTIDE SEQUENCE</scope>
    <source>
        <strain evidence="2">QDHG01</strain>
    </source>
</reference>
<keyword evidence="1" id="KW-1133">Transmembrane helix</keyword>
<keyword evidence="1" id="KW-0812">Transmembrane</keyword>
<dbReference type="OrthoDB" id="327459at2759"/>
<evidence type="ECO:0000313" key="2">
    <source>
        <dbReference type="EMBL" id="TNV78012.1"/>
    </source>
</evidence>
<dbReference type="AlphaFoldDB" id="A0A8J8NMK1"/>
<evidence type="ECO:0000256" key="1">
    <source>
        <dbReference type="SAM" id="Phobius"/>
    </source>
</evidence>
<proteinExistence type="predicted"/>
<accession>A0A8J8NMK1</accession>
<protein>
    <submittedName>
        <fullName evidence="2">Uncharacterized protein</fullName>
    </submittedName>
</protein>
<feature type="transmembrane region" description="Helical" evidence="1">
    <location>
        <begin position="225"/>
        <end position="246"/>
    </location>
</feature>
<name>A0A8J8NMK1_HALGN</name>
<dbReference type="Proteomes" id="UP000785679">
    <property type="component" value="Unassembled WGS sequence"/>
</dbReference>
<gene>
    <name evidence="2" type="ORF">FGO68_gene14899</name>
</gene>
<keyword evidence="1" id="KW-0472">Membrane</keyword>
<sequence>MPISKLVNILGLKIEIRQKKEYPQGHDESKNYCGGYQCHLESSLDETYFREIMCIKDVVEKERNVYDYLYTLGPIVMEDGEDIPNINNEFGINCTCNDQTRCFSNHTLKNNGTFLNSTDIIMVNYNSYFFDNIKEAKVIQNVQYIENNTAGYFTYELFQLSKTDALLPLFSPLYEATDYPKFHLQPLIEPLYPDYEQPSPDYFMIFSANNDQLYLDQYRLTPRSLFSGLSEIGGLMSFFGLALILLRQYHKRELNREIAGLIRNGQGGGDGRQASQVFSYERYAEMEGMVRQMQVEMVEIKGRRGAMVDSFNSGGQRVNGTTENDELLSFIKK</sequence>
<comment type="caution">
    <text evidence="2">The sequence shown here is derived from an EMBL/GenBank/DDBJ whole genome shotgun (WGS) entry which is preliminary data.</text>
</comment>
<keyword evidence="3" id="KW-1185">Reference proteome</keyword>
<dbReference type="EMBL" id="RRYP01011027">
    <property type="protein sequence ID" value="TNV78012.1"/>
    <property type="molecule type" value="Genomic_DNA"/>
</dbReference>
<organism evidence="2 3">
    <name type="scientific">Halteria grandinella</name>
    <dbReference type="NCBI Taxonomy" id="5974"/>
    <lineage>
        <taxon>Eukaryota</taxon>
        <taxon>Sar</taxon>
        <taxon>Alveolata</taxon>
        <taxon>Ciliophora</taxon>
        <taxon>Intramacronucleata</taxon>
        <taxon>Spirotrichea</taxon>
        <taxon>Stichotrichia</taxon>
        <taxon>Sporadotrichida</taxon>
        <taxon>Halteriidae</taxon>
        <taxon>Halteria</taxon>
    </lineage>
</organism>
<evidence type="ECO:0000313" key="3">
    <source>
        <dbReference type="Proteomes" id="UP000785679"/>
    </source>
</evidence>